<dbReference type="InterPro" id="IPR023616">
    <property type="entry name" value="Cyt_c_oxase-like_su1_dom"/>
</dbReference>
<dbReference type="PROSITE" id="PS50855">
    <property type="entry name" value="COX1"/>
    <property type="match status" value="1"/>
</dbReference>
<evidence type="ECO:0000256" key="1">
    <source>
        <dbReference type="ARBA" id="ARBA00004141"/>
    </source>
</evidence>
<comment type="subcellular location">
    <subcellularLocation>
        <location evidence="1">Membrane</location>
        <topology evidence="1">Multi-pass membrane protein</topology>
    </subcellularLocation>
    <subcellularLocation>
        <location evidence="5">Mitochondrion inner membrane</location>
        <topology evidence="5">Multi-pass membrane protein</topology>
    </subcellularLocation>
</comment>
<name>A0A7T0Q602_9SPIT</name>
<keyword evidence="5" id="KW-0249">Electron transport</keyword>
<dbReference type="InterPro" id="IPR000883">
    <property type="entry name" value="Cyt_C_Oxase_1"/>
</dbReference>
<feature type="transmembrane region" description="Helical" evidence="6">
    <location>
        <begin position="712"/>
        <end position="735"/>
    </location>
</feature>
<keyword evidence="5" id="KW-0679">Respiratory chain</keyword>
<geneLocation type="mitochondrion" evidence="8"/>
<feature type="transmembrane region" description="Helical" evidence="6">
    <location>
        <begin position="902"/>
        <end position="924"/>
    </location>
</feature>
<dbReference type="CDD" id="cd00919">
    <property type="entry name" value="Heme_Cu_Oxidase_I"/>
    <property type="match status" value="1"/>
</dbReference>
<dbReference type="Pfam" id="PF00115">
    <property type="entry name" value="COX1"/>
    <property type="match status" value="2"/>
</dbReference>
<feature type="domain" description="Cytochrome oxidase subunit I profile" evidence="7">
    <location>
        <begin position="87"/>
        <end position="1042"/>
    </location>
</feature>
<evidence type="ECO:0000256" key="4">
    <source>
        <dbReference type="ARBA" id="ARBA00023136"/>
    </source>
</evidence>
<feature type="transmembrane region" description="Helical" evidence="6">
    <location>
        <begin position="973"/>
        <end position="995"/>
    </location>
</feature>
<protein>
    <recommendedName>
        <fullName evidence="5">Cytochrome c oxidase subunit 1</fullName>
        <ecNumber evidence="5">7.1.1.9</ecNumber>
    </recommendedName>
</protein>
<keyword evidence="5" id="KW-0999">Mitochondrion inner membrane</keyword>
<dbReference type="InterPro" id="IPR036927">
    <property type="entry name" value="Cyt_c_oxase-like_su1_sf"/>
</dbReference>
<keyword evidence="5" id="KW-0479">Metal-binding</keyword>
<comment type="pathway">
    <text evidence="5">Energy metabolism; oxidative phosphorylation.</text>
</comment>
<dbReference type="Gene3D" id="1.20.210.10">
    <property type="entry name" value="Cytochrome c oxidase-like, subunit I domain"/>
    <property type="match status" value="2"/>
</dbReference>
<dbReference type="UniPathway" id="UPA00705"/>
<comment type="similarity">
    <text evidence="5">Belongs to the heme-copper respiratory oxidase family.</text>
</comment>
<evidence type="ECO:0000256" key="3">
    <source>
        <dbReference type="ARBA" id="ARBA00022989"/>
    </source>
</evidence>
<evidence type="ECO:0000256" key="5">
    <source>
        <dbReference type="RuleBase" id="RU000369"/>
    </source>
</evidence>
<reference evidence="8" key="1">
    <citation type="submission" date="2020-05" db="EMBL/GenBank/DDBJ databases">
        <title>Characterization and comparative analysis of mitochondrial genomes of the highly differentiated ciliated protists shed light on the diversity and evolution of the linear molecular architecture.</title>
        <authorList>
            <person name="Zhang T."/>
            <person name="Li C."/>
            <person name="Zhang X."/>
            <person name="Wang C."/>
            <person name="Roger A.J."/>
            <person name="Song W."/>
            <person name="Gao F."/>
        </authorList>
    </citation>
    <scope>NUCLEOTIDE SEQUENCE</scope>
</reference>
<dbReference type="PRINTS" id="PR01165">
    <property type="entry name" value="CYCOXIDASEI"/>
</dbReference>
<organism evidence="8">
    <name type="scientific">Strombidium sp</name>
    <dbReference type="NCBI Taxonomy" id="181122"/>
    <lineage>
        <taxon>Eukaryota</taxon>
        <taxon>Sar</taxon>
        <taxon>Alveolata</taxon>
        <taxon>Ciliophora</taxon>
        <taxon>Intramacronucleata</taxon>
        <taxon>Spirotrichea</taxon>
        <taxon>Oligotrichia</taxon>
        <taxon>Strombidiidae</taxon>
        <taxon>Strombidium</taxon>
    </lineage>
</organism>
<feature type="transmembrane region" description="Helical" evidence="6">
    <location>
        <begin position="103"/>
        <end position="124"/>
    </location>
</feature>
<feature type="transmembrane region" description="Helical" evidence="6">
    <location>
        <begin position="870"/>
        <end position="890"/>
    </location>
</feature>
<accession>A0A7T0Q602</accession>
<dbReference type="AlphaFoldDB" id="A0A7T0Q602"/>
<evidence type="ECO:0000259" key="7">
    <source>
        <dbReference type="PROSITE" id="PS50855"/>
    </source>
</evidence>
<feature type="transmembrane region" description="Helical" evidence="6">
    <location>
        <begin position="809"/>
        <end position="828"/>
    </location>
</feature>
<sequence>MTFIKTLFNMFKSFPNKTKQPNKTSFKSTKTLFLVHYYLIFLELFNPTFKFSKYILSNNVVFLTITTTQNVFGKIFLSLVILIRKVRYLIHNWVYTTNHKRIGMNYFNFVLVAGTAGMSLASIVRAELAYPGKGIMMGDAIQYLTLATGHGVIMVFFMIMPTLAGAFGNFLLPTQLGVHDVAFPRLNSASFWFLPGGLLMLCHLVCTDKKYSRLNYFNIKQYQGLIRHRHFAELVNSNDHHSILNPTMTSVRYKLNGYNVIDQNITLFYKYGITTTSKSKLINFSTTYTENYNVIGKNNLNYWFMSKFNSLFENNNYFYSELSLVFNLLNSFNNLLLSSYYYVRLNYIKMNNLTISNLLTYPEYIFEYFLNLFSILFINFKSYFIYDTLNFTYQKSNFNLYISSFTNFINENIFNLNVYTTLFDISLLFNSIKNVLEINLFFSTKSLINNMLIFSNPSNTNWASNVNIAYSTENIINKNNFNQINSNFFELSNYYRFLNATDTRIKIFTKFFNILEPWKGAYPYMFKTINRDHPEADLSRRPYWYFNEKFDDLFLRFFDDFKLKFFVNNDYSILTKKNKEHSFHKNFFQPFDSFFNFSYIMENSFYNIQNRWIAIHALDNKFYRMFHTNTLQDRIFAKWRELKFTREAWRCKRLIGRNQSPRYVKKIDPYLETKTFVRQRTNKDLIPGWAMITPFTTRLKYTLIGKVDIGCIGVWLALNASMISSINFLITYRYLSTLNNRKMRDARSFFTESVMVSAWMMLAANPMLAIALLMIICDRHWKTSFFDYSGGGDSVLFQHMFWFFGHPEVYIIMIPVFGFANTIFSYYFRKRISARASLLYSMYTIAFLGFWVWGHHMYMVGLSHTTRMLFSTLTVMISVPASTKLMHWCVTIASSSFIIELPVLFSMAFAFFFSTGGISGMGVAHVGTDVLFHDTFYVIGHFHVMFAGAAMYGIFAGFYFYFPALYGVKYSRIYAYMHLVYYVCGQILTVGPMIWLGYWGMPRRILDYPYSLGGWHSLASVGHMVAMTGIFCFYIMMYDSVRQSRAAVRNTFGIARFNTRLNFFMFEYYKLTYVNYRSWFMYRTPNLHLRSKKKVDYLRLVLINTTLFSYSFHK</sequence>
<dbReference type="GO" id="GO:0015990">
    <property type="term" value="P:electron transport coupled proton transport"/>
    <property type="evidence" value="ECO:0007669"/>
    <property type="project" value="TreeGrafter"/>
</dbReference>
<feature type="transmembrane region" description="Helical" evidence="6">
    <location>
        <begin position="144"/>
        <end position="168"/>
    </location>
</feature>
<dbReference type="PROSITE" id="PS00077">
    <property type="entry name" value="COX1_CUB"/>
    <property type="match status" value="1"/>
</dbReference>
<evidence type="ECO:0000256" key="2">
    <source>
        <dbReference type="ARBA" id="ARBA00022692"/>
    </source>
</evidence>
<feature type="transmembrane region" description="Helical" evidence="6">
    <location>
        <begin position="756"/>
        <end position="776"/>
    </location>
</feature>
<keyword evidence="4 5" id="KW-0472">Membrane</keyword>
<keyword evidence="5" id="KW-0186">Copper</keyword>
<feature type="transmembrane region" description="Helical" evidence="6">
    <location>
        <begin position="936"/>
        <end position="961"/>
    </location>
</feature>
<dbReference type="GO" id="GO:0004129">
    <property type="term" value="F:cytochrome-c oxidase activity"/>
    <property type="evidence" value="ECO:0007669"/>
    <property type="project" value="UniProtKB-EC"/>
</dbReference>
<dbReference type="GO" id="GO:0046872">
    <property type="term" value="F:metal ion binding"/>
    <property type="evidence" value="ECO:0007669"/>
    <property type="project" value="UniProtKB-KW"/>
</dbReference>
<comment type="catalytic activity">
    <reaction evidence="5">
        <text>4 Fe(II)-[cytochrome c] + O2 + 8 H(+)(in) = 4 Fe(III)-[cytochrome c] + 2 H2O + 4 H(+)(out)</text>
        <dbReference type="Rhea" id="RHEA:11436"/>
        <dbReference type="Rhea" id="RHEA-COMP:10350"/>
        <dbReference type="Rhea" id="RHEA-COMP:14399"/>
        <dbReference type="ChEBI" id="CHEBI:15377"/>
        <dbReference type="ChEBI" id="CHEBI:15378"/>
        <dbReference type="ChEBI" id="CHEBI:15379"/>
        <dbReference type="ChEBI" id="CHEBI:29033"/>
        <dbReference type="ChEBI" id="CHEBI:29034"/>
        <dbReference type="EC" id="7.1.1.9"/>
    </reaction>
</comment>
<feature type="transmembrane region" description="Helical" evidence="6">
    <location>
        <begin position="61"/>
        <end position="83"/>
    </location>
</feature>
<dbReference type="PANTHER" id="PTHR10422:SF18">
    <property type="entry name" value="CYTOCHROME C OXIDASE SUBUNIT 1"/>
    <property type="match status" value="1"/>
</dbReference>
<dbReference type="PANTHER" id="PTHR10422">
    <property type="entry name" value="CYTOCHROME C OXIDASE SUBUNIT 1"/>
    <property type="match status" value="1"/>
</dbReference>
<feature type="transmembrane region" description="Helical" evidence="6">
    <location>
        <begin position="368"/>
        <end position="386"/>
    </location>
</feature>
<keyword evidence="2 5" id="KW-0812">Transmembrane</keyword>
<feature type="transmembrane region" description="Helical" evidence="6">
    <location>
        <begin position="1015"/>
        <end position="1036"/>
    </location>
</feature>
<evidence type="ECO:0000313" key="8">
    <source>
        <dbReference type="EMBL" id="QPL15924.1"/>
    </source>
</evidence>
<dbReference type="GO" id="GO:0005743">
    <property type="term" value="C:mitochondrial inner membrane"/>
    <property type="evidence" value="ECO:0007669"/>
    <property type="project" value="UniProtKB-SubCell"/>
</dbReference>
<feature type="transmembrane region" description="Helical" evidence="6">
    <location>
        <begin position="31"/>
        <end position="49"/>
    </location>
</feature>
<keyword evidence="5 8" id="KW-0496">Mitochondrion</keyword>
<feature type="transmembrane region" description="Helical" evidence="6">
    <location>
        <begin position="188"/>
        <end position="206"/>
    </location>
</feature>
<dbReference type="GO" id="GO:0020037">
    <property type="term" value="F:heme binding"/>
    <property type="evidence" value="ECO:0007669"/>
    <property type="project" value="InterPro"/>
</dbReference>
<dbReference type="EC" id="7.1.1.9" evidence="5"/>
<proteinExistence type="inferred from homology"/>
<keyword evidence="5" id="KW-0349">Heme</keyword>
<keyword evidence="5" id="KW-0408">Iron</keyword>
<dbReference type="EMBL" id="MT471315">
    <property type="protein sequence ID" value="QPL15924.1"/>
    <property type="molecule type" value="Genomic_DNA"/>
</dbReference>
<keyword evidence="5" id="KW-0813">Transport</keyword>
<dbReference type="InterPro" id="IPR023615">
    <property type="entry name" value="Cyt_c_Oxase_su1_BS"/>
</dbReference>
<dbReference type="SUPFAM" id="SSF81442">
    <property type="entry name" value="Cytochrome c oxidase subunit I-like"/>
    <property type="match status" value="1"/>
</dbReference>
<evidence type="ECO:0000256" key="6">
    <source>
        <dbReference type="SAM" id="Phobius"/>
    </source>
</evidence>
<comment type="function">
    <text evidence="5">Component of the cytochrome c oxidase, the last enzyme in the mitochondrial electron transport chain which drives oxidative phosphorylation. The respiratory chain contains 3 multisubunit complexes succinate dehydrogenase (complex II, CII), ubiquinol-cytochrome c oxidoreductase (cytochrome b-c1 complex, complex III, CIII) and cytochrome c oxidase (complex IV, CIV), that cooperate to transfer electrons derived from NADH and succinate to molecular oxygen, creating an electrochemical gradient over the inner membrane that drives transmembrane transport and the ATP synthase. Cytochrome c oxidase is the component of the respiratory chain that catalyzes the reduction of oxygen to water. Electrons originating from reduced cytochrome c in the intermembrane space (IMS) are transferred via the dinuclear copper A center (CU(A)) of subunit 2 and heme A of subunit 1 to the active site in subunit 1, a binuclear center (BNC) formed by heme A3 and copper B (CU(B)). The BNC reduces molecular oxygen to 2 water molecules using 4 electrons from cytochrome c in the IMS and 4 protons from the mitochondrial matrix.</text>
</comment>
<feature type="transmembrane region" description="Helical" evidence="6">
    <location>
        <begin position="840"/>
        <end position="858"/>
    </location>
</feature>
<keyword evidence="3 6" id="KW-1133">Transmembrane helix</keyword>
<gene>
    <name evidence="8" type="primary">cox1</name>
</gene>
<dbReference type="GO" id="GO:0006123">
    <property type="term" value="P:mitochondrial electron transport, cytochrome c to oxygen"/>
    <property type="evidence" value="ECO:0007669"/>
    <property type="project" value="TreeGrafter"/>
</dbReference>